<dbReference type="SUPFAM" id="SSF46565">
    <property type="entry name" value="Chaperone J-domain"/>
    <property type="match status" value="1"/>
</dbReference>
<dbReference type="Pfam" id="PF14332">
    <property type="entry name" value="DUF4388"/>
    <property type="match status" value="1"/>
</dbReference>
<evidence type="ECO:0000313" key="4">
    <source>
        <dbReference type="Proteomes" id="UP000001935"/>
    </source>
</evidence>
<dbReference type="Gene3D" id="1.25.40.10">
    <property type="entry name" value="Tetratricopeptide repeat domain"/>
    <property type="match status" value="1"/>
</dbReference>
<reference evidence="3 4" key="1">
    <citation type="submission" date="2006-01" db="EMBL/GenBank/DDBJ databases">
        <title>Complete sequence of Anaeromyxobacter dehalogenans 2CP-C.</title>
        <authorList>
            <consortium name="US DOE Joint Genome Institute"/>
            <person name="Copeland A."/>
            <person name="Lucas S."/>
            <person name="Lapidus A."/>
            <person name="Barry K."/>
            <person name="Detter J.C."/>
            <person name="Glavina T."/>
            <person name="Hammon N."/>
            <person name="Israni S."/>
            <person name="Pitluck S."/>
            <person name="Brettin T."/>
            <person name="Bruce D."/>
            <person name="Han C."/>
            <person name="Tapia R."/>
            <person name="Gilna P."/>
            <person name="Kiss H."/>
            <person name="Schmutz J."/>
            <person name="Larimer F."/>
            <person name="Land M."/>
            <person name="Kyrpides N."/>
            <person name="Anderson I."/>
            <person name="Sanford R.A."/>
            <person name="Ritalahti K.M."/>
            <person name="Thomas H.S."/>
            <person name="Kirby J.R."/>
            <person name="Zhulin I.B."/>
            <person name="Loeffler F.E."/>
            <person name="Richardson P."/>
        </authorList>
    </citation>
    <scope>NUCLEOTIDE SEQUENCE [LARGE SCALE GENOMIC DNA]</scope>
    <source>
        <strain evidence="3 4">2CP-C</strain>
    </source>
</reference>
<dbReference type="SUPFAM" id="SSF160246">
    <property type="entry name" value="EspE N-terminal domain-like"/>
    <property type="match status" value="1"/>
</dbReference>
<dbReference type="InterPro" id="IPR037257">
    <property type="entry name" value="T2SS_E_N_sf"/>
</dbReference>
<dbReference type="InterPro" id="IPR001623">
    <property type="entry name" value="DnaJ_domain"/>
</dbReference>
<dbReference type="InterPro" id="IPR018253">
    <property type="entry name" value="DnaJ_domain_CS"/>
</dbReference>
<dbReference type="AlphaFoldDB" id="Q2IFU5"/>
<dbReference type="InterPro" id="IPR036869">
    <property type="entry name" value="J_dom_sf"/>
</dbReference>
<dbReference type="SUPFAM" id="SSF48452">
    <property type="entry name" value="TPR-like"/>
    <property type="match status" value="1"/>
</dbReference>
<evidence type="ECO:0000259" key="2">
    <source>
        <dbReference type="PROSITE" id="PS50076"/>
    </source>
</evidence>
<feature type="compositionally biased region" description="Low complexity" evidence="1">
    <location>
        <begin position="353"/>
        <end position="368"/>
    </location>
</feature>
<dbReference type="CDD" id="cd06257">
    <property type="entry name" value="DnaJ"/>
    <property type="match status" value="1"/>
</dbReference>
<proteinExistence type="predicted"/>
<dbReference type="PRINTS" id="PR00625">
    <property type="entry name" value="JDOMAIN"/>
</dbReference>
<dbReference type="STRING" id="290397.Adeh_3689"/>
<dbReference type="InterPro" id="IPR011990">
    <property type="entry name" value="TPR-like_helical_dom_sf"/>
</dbReference>
<dbReference type="SMART" id="SM00271">
    <property type="entry name" value="DnaJ"/>
    <property type="match status" value="1"/>
</dbReference>
<name>Q2IFU5_ANADE</name>
<feature type="compositionally biased region" description="Pro residues" evidence="1">
    <location>
        <begin position="369"/>
        <end position="382"/>
    </location>
</feature>
<feature type="compositionally biased region" description="Pro residues" evidence="1">
    <location>
        <begin position="310"/>
        <end position="319"/>
    </location>
</feature>
<dbReference type="HOGENOM" id="CLU_015378_0_0_7"/>
<dbReference type="PROSITE" id="PS00636">
    <property type="entry name" value="DNAJ_1"/>
    <property type="match status" value="1"/>
</dbReference>
<feature type="compositionally biased region" description="Basic and acidic residues" evidence="1">
    <location>
        <begin position="322"/>
        <end position="331"/>
    </location>
</feature>
<dbReference type="Pfam" id="PF00226">
    <property type="entry name" value="DnaJ"/>
    <property type="match status" value="1"/>
</dbReference>
<feature type="domain" description="J" evidence="2">
    <location>
        <begin position="402"/>
        <end position="473"/>
    </location>
</feature>
<dbReference type="eggNOG" id="COG0484">
    <property type="taxonomic scope" value="Bacteria"/>
</dbReference>
<dbReference type="EMBL" id="CP000251">
    <property type="protein sequence ID" value="ABC83455.1"/>
    <property type="molecule type" value="Genomic_DNA"/>
</dbReference>
<dbReference type="InterPro" id="IPR025497">
    <property type="entry name" value="PatA-like_N"/>
</dbReference>
<feature type="compositionally biased region" description="Basic residues" evidence="1">
    <location>
        <begin position="7"/>
        <end position="25"/>
    </location>
</feature>
<dbReference type="Proteomes" id="UP000001935">
    <property type="component" value="Chromosome"/>
</dbReference>
<feature type="region of interest" description="Disordered" evidence="1">
    <location>
        <begin position="1"/>
        <end position="37"/>
    </location>
</feature>
<evidence type="ECO:0000256" key="1">
    <source>
        <dbReference type="SAM" id="MobiDB-lite"/>
    </source>
</evidence>
<organism evidence="3 4">
    <name type="scientific">Anaeromyxobacter dehalogenans (strain 2CP-C)</name>
    <dbReference type="NCBI Taxonomy" id="290397"/>
    <lineage>
        <taxon>Bacteria</taxon>
        <taxon>Pseudomonadati</taxon>
        <taxon>Myxococcota</taxon>
        <taxon>Myxococcia</taxon>
        <taxon>Myxococcales</taxon>
        <taxon>Cystobacterineae</taxon>
        <taxon>Anaeromyxobacteraceae</taxon>
        <taxon>Anaeromyxobacter</taxon>
    </lineage>
</organism>
<evidence type="ECO:0000313" key="3">
    <source>
        <dbReference type="EMBL" id="ABC83455.1"/>
    </source>
</evidence>
<dbReference type="PANTHER" id="PTHR24074">
    <property type="entry name" value="CO-CHAPERONE PROTEIN DJLA"/>
    <property type="match status" value="1"/>
</dbReference>
<dbReference type="PROSITE" id="PS50076">
    <property type="entry name" value="DNAJ_2"/>
    <property type="match status" value="1"/>
</dbReference>
<sequence>MPPRSPTLRRGRGRVKPKTPPRPHRERTAPGRGKMSRMSVLEVPGDLSRTPLAAILLEALNERATGLLEVAHEGGTSRLWLRDGRPVGAQVVSGFRPLGLLLLQAGLIDIDALSRSLGLMASTRRPQGELLVEMGAVSRADVDRMLAEQQAGYFALIAALEAGAFRFDAAAPVPEWTRGSRLSPLRTIVDALERPQAGALVVSALQPLAHQAVRLASGYAEVAGAFRWTAAEQALLRRLSPSATLEGFFAGTEVEPERARAVLAALLLLGLAVPATGRQPSGETAADLVLDIEPEPGPIAPPRSEAPAPVAAPPPPPAAPARRSDPAEARERRQRLLQQAMRNMGIGPFAGRPPAAAARPAAAAIPAGPAAPPPPAAEPPGSPEAALRAALLAAAPRARERDLFARLGLAPTAGRDDVKRAFLQLARQFHPDRFAAPALADLSEQVRDFFTAVNEAYETLSDDRKRAAYLAVRGAHGVTPAQAGSARVDFQKGEACLRTRDLARARGFYESAVRADPRPEYLAALAHTYVADAQRRDLDRARALVEQALAEPGGAASDRVCQVAGVLAREEGDVGQAERMFRAAVAANPRNADALRELRNLEARRAERRGR</sequence>
<dbReference type="KEGG" id="ade:Adeh_3689"/>
<feature type="region of interest" description="Disordered" evidence="1">
    <location>
        <begin position="353"/>
        <end position="384"/>
    </location>
</feature>
<dbReference type="Gene3D" id="1.10.287.110">
    <property type="entry name" value="DnaJ domain"/>
    <property type="match status" value="1"/>
</dbReference>
<protein>
    <recommendedName>
        <fullName evidence="2">J domain-containing protein</fullName>
    </recommendedName>
</protein>
<feature type="region of interest" description="Disordered" evidence="1">
    <location>
        <begin position="293"/>
        <end position="333"/>
    </location>
</feature>
<gene>
    <name evidence="3" type="ordered locus">Adeh_3689</name>
</gene>
<accession>Q2IFU5</accession>
<dbReference type="InterPro" id="IPR050817">
    <property type="entry name" value="DjlA_DnaK_co-chaperone"/>
</dbReference>